<dbReference type="PANTHER" id="PTHR10920">
    <property type="entry name" value="RIBOSOMAL RNA METHYLTRANSFERASE"/>
    <property type="match status" value="1"/>
</dbReference>
<evidence type="ECO:0000256" key="1">
    <source>
        <dbReference type="ARBA" id="ARBA00004604"/>
    </source>
</evidence>
<keyword evidence="7" id="KW-0539">Nucleus</keyword>
<dbReference type="InterPro" id="IPR002877">
    <property type="entry name" value="RNA_MeTrfase_FtsJ_dom"/>
</dbReference>
<dbReference type="InterPro" id="IPR029063">
    <property type="entry name" value="SAM-dependent_MTases_sf"/>
</dbReference>
<dbReference type="GO" id="GO:0030687">
    <property type="term" value="C:preribosome, large subunit precursor"/>
    <property type="evidence" value="ECO:0007669"/>
    <property type="project" value="TreeGrafter"/>
</dbReference>
<protein>
    <recommendedName>
        <fullName evidence="12">rRNA methyltransferase</fullName>
    </recommendedName>
</protein>
<dbReference type="FunFam" id="3.40.50.150:FF:000004">
    <property type="entry name" value="AdoMet-dependent rRNA methyltransferase SPB1"/>
    <property type="match status" value="1"/>
</dbReference>
<keyword evidence="6" id="KW-0949">S-adenosyl-L-methionine</keyword>
<dbReference type="HAMAP" id="MF_01547">
    <property type="entry name" value="RNA_methyltr_E"/>
    <property type="match status" value="1"/>
</dbReference>
<feature type="compositionally biased region" description="Basic and acidic residues" evidence="8">
    <location>
        <begin position="324"/>
        <end position="334"/>
    </location>
</feature>
<dbReference type="Pfam" id="PF01728">
    <property type="entry name" value="FtsJ"/>
    <property type="match status" value="1"/>
</dbReference>
<keyword evidence="5" id="KW-0808">Transferase</keyword>
<keyword evidence="2" id="KW-0690">Ribosome biogenesis</keyword>
<accession>A0A7R9K915</accession>
<feature type="region of interest" description="Disordered" evidence="8">
    <location>
        <begin position="313"/>
        <end position="334"/>
    </location>
</feature>
<evidence type="ECO:0000256" key="8">
    <source>
        <dbReference type="SAM" id="MobiDB-lite"/>
    </source>
</evidence>
<evidence type="ECO:0008006" key="12">
    <source>
        <dbReference type="Google" id="ProtNLM"/>
    </source>
</evidence>
<dbReference type="SUPFAM" id="SSF53335">
    <property type="entry name" value="S-adenosyl-L-methionine-dependent methyltransferases"/>
    <property type="match status" value="1"/>
</dbReference>
<dbReference type="PANTHER" id="PTHR10920:SF13">
    <property type="entry name" value="PRE-RRNA 2'-O-RIBOSE RNA METHYLTRANSFERASE FTSJ3"/>
    <property type="match status" value="1"/>
</dbReference>
<evidence type="ECO:0000256" key="5">
    <source>
        <dbReference type="ARBA" id="ARBA00022679"/>
    </source>
</evidence>
<dbReference type="GO" id="GO:0000466">
    <property type="term" value="P:maturation of 5.8S rRNA from tricistronic rRNA transcript (SSU-rRNA, 5.8S rRNA, LSU-rRNA)"/>
    <property type="evidence" value="ECO:0007669"/>
    <property type="project" value="TreeGrafter"/>
</dbReference>
<dbReference type="InterPro" id="IPR015507">
    <property type="entry name" value="rRNA-MeTfrase_E"/>
</dbReference>
<evidence type="ECO:0000259" key="9">
    <source>
        <dbReference type="Pfam" id="PF01728"/>
    </source>
</evidence>
<dbReference type="AlphaFoldDB" id="A0A7R9K915"/>
<keyword evidence="4" id="KW-0489">Methyltransferase</keyword>
<dbReference type="GO" id="GO:0005730">
    <property type="term" value="C:nucleolus"/>
    <property type="evidence" value="ECO:0007669"/>
    <property type="project" value="UniProtKB-SubCell"/>
</dbReference>
<dbReference type="GO" id="GO:0008650">
    <property type="term" value="F:rRNA (uridine-2'-O-)-methyltransferase activity"/>
    <property type="evidence" value="ECO:0007669"/>
    <property type="project" value="TreeGrafter"/>
</dbReference>
<evidence type="ECO:0000313" key="11">
    <source>
        <dbReference type="EMBL" id="CAD7607514.1"/>
    </source>
</evidence>
<feature type="domain" description="DUF3381" evidence="10">
    <location>
        <begin position="223"/>
        <end position="305"/>
    </location>
</feature>
<feature type="domain" description="Ribosomal RNA methyltransferase FtsJ" evidence="9">
    <location>
        <begin position="24"/>
        <end position="186"/>
    </location>
</feature>
<dbReference type="EMBL" id="OE845500">
    <property type="protein sequence ID" value="CAD7607514.1"/>
    <property type="molecule type" value="Genomic_DNA"/>
</dbReference>
<evidence type="ECO:0000256" key="7">
    <source>
        <dbReference type="ARBA" id="ARBA00023242"/>
    </source>
</evidence>
<feature type="compositionally biased region" description="Basic residues" evidence="8">
    <location>
        <begin position="313"/>
        <end position="323"/>
    </location>
</feature>
<evidence type="ECO:0000256" key="3">
    <source>
        <dbReference type="ARBA" id="ARBA00022552"/>
    </source>
</evidence>
<evidence type="ECO:0000256" key="4">
    <source>
        <dbReference type="ARBA" id="ARBA00022603"/>
    </source>
</evidence>
<evidence type="ECO:0000259" key="10">
    <source>
        <dbReference type="Pfam" id="PF11861"/>
    </source>
</evidence>
<gene>
    <name evidence="11" type="ORF">TGEB3V08_LOCUS10192</name>
</gene>
<sequence length="334" mass="39130">MGRKNKIGKQRQDKYYKLAKETGFRSRAAFKLIQLNRKFEFLQDSRVCIDLCAAPGGWMQVAKQNMPVSSIVVGVDMYPFKAVPGCINLQEDITTDKCRLALQKELQTWKADNWLHDAYQQTCLTLSALKLATLYLRQGGWFITKVFRSKDYHPLIWVFKQLFKKVHSTKPQASRAESAEIFVVCQFYKAPDKLDARFLDPKYVFEELDVEPKNKLSVYHPEKQKKARAEGYPDNDYTLHHKMMVTEFLGSENVVEALQGASEIIFDDKETENHPLTTTEIKECCKDIKVLGRKDLRLLLNWWKEEEARELKRKKKRTNKERKKLQDRLNLKMV</sequence>
<organism evidence="11">
    <name type="scientific">Timema genevievae</name>
    <name type="common">Walking stick</name>
    <dbReference type="NCBI Taxonomy" id="629358"/>
    <lineage>
        <taxon>Eukaryota</taxon>
        <taxon>Metazoa</taxon>
        <taxon>Ecdysozoa</taxon>
        <taxon>Arthropoda</taxon>
        <taxon>Hexapoda</taxon>
        <taxon>Insecta</taxon>
        <taxon>Pterygota</taxon>
        <taxon>Neoptera</taxon>
        <taxon>Polyneoptera</taxon>
        <taxon>Phasmatodea</taxon>
        <taxon>Timematodea</taxon>
        <taxon>Timematoidea</taxon>
        <taxon>Timematidae</taxon>
        <taxon>Timema</taxon>
    </lineage>
</organism>
<proteinExistence type="inferred from homology"/>
<dbReference type="Gene3D" id="3.40.50.150">
    <property type="entry name" value="Vaccinia Virus protein VP39"/>
    <property type="match status" value="1"/>
</dbReference>
<evidence type="ECO:0000256" key="6">
    <source>
        <dbReference type="ARBA" id="ARBA00022691"/>
    </source>
</evidence>
<dbReference type="Pfam" id="PF11861">
    <property type="entry name" value="DUF3381"/>
    <property type="match status" value="1"/>
</dbReference>
<keyword evidence="3" id="KW-0698">rRNA processing</keyword>
<evidence type="ECO:0000256" key="2">
    <source>
        <dbReference type="ARBA" id="ARBA00022517"/>
    </source>
</evidence>
<reference evidence="11" key="1">
    <citation type="submission" date="2020-11" db="EMBL/GenBank/DDBJ databases">
        <authorList>
            <person name="Tran Van P."/>
        </authorList>
    </citation>
    <scope>NUCLEOTIDE SEQUENCE</scope>
</reference>
<comment type="subcellular location">
    <subcellularLocation>
        <location evidence="1">Nucleus</location>
        <location evidence="1">Nucleolus</location>
    </subcellularLocation>
</comment>
<dbReference type="GO" id="GO:0000463">
    <property type="term" value="P:maturation of LSU-rRNA from tricistronic rRNA transcript (SSU-rRNA, 5.8S rRNA, LSU-rRNA)"/>
    <property type="evidence" value="ECO:0007669"/>
    <property type="project" value="TreeGrafter"/>
</dbReference>
<name>A0A7R9K915_TIMGE</name>
<dbReference type="InterPro" id="IPR050082">
    <property type="entry name" value="RNA_methyltr_RlmE"/>
</dbReference>
<dbReference type="InterPro" id="IPR024576">
    <property type="entry name" value="rRNA_MeTfrase_Spb1_DUF3381"/>
</dbReference>
<dbReference type="GO" id="GO:0016435">
    <property type="term" value="F:rRNA (guanine) methyltransferase activity"/>
    <property type="evidence" value="ECO:0007669"/>
    <property type="project" value="TreeGrafter"/>
</dbReference>